<dbReference type="PANTHER" id="PTHR34295:SF1">
    <property type="entry name" value="BIOTIN TRANSPORTER BIOY"/>
    <property type="match status" value="1"/>
</dbReference>
<keyword evidence="2" id="KW-0812">Transmembrane</keyword>
<dbReference type="RefSeq" id="WP_147296788.1">
    <property type="nucleotide sequence ID" value="NZ_QFCQ01000016.1"/>
</dbReference>
<evidence type="ECO:0000313" key="4">
    <source>
        <dbReference type="Proteomes" id="UP000256679"/>
    </source>
</evidence>
<comment type="similarity">
    <text evidence="1">Belongs to the BioY family.</text>
</comment>
<evidence type="ECO:0000256" key="2">
    <source>
        <dbReference type="SAM" id="Phobius"/>
    </source>
</evidence>
<dbReference type="GO" id="GO:0005886">
    <property type="term" value="C:plasma membrane"/>
    <property type="evidence" value="ECO:0007669"/>
    <property type="project" value="InterPro"/>
</dbReference>
<keyword evidence="4" id="KW-1185">Reference proteome</keyword>
<dbReference type="Proteomes" id="UP000256679">
    <property type="component" value="Unassembled WGS sequence"/>
</dbReference>
<feature type="transmembrane region" description="Helical" evidence="2">
    <location>
        <begin position="47"/>
        <end position="66"/>
    </location>
</feature>
<protein>
    <submittedName>
        <fullName evidence="3">Biotin transporter BioY</fullName>
    </submittedName>
</protein>
<dbReference type="Gene3D" id="1.10.1760.20">
    <property type="match status" value="1"/>
</dbReference>
<keyword evidence="2" id="KW-1133">Transmembrane helix</keyword>
<dbReference type="Pfam" id="PF02632">
    <property type="entry name" value="BioY"/>
    <property type="match status" value="1"/>
</dbReference>
<dbReference type="PIRSF" id="PIRSF016661">
    <property type="entry name" value="BioY"/>
    <property type="match status" value="1"/>
</dbReference>
<dbReference type="GO" id="GO:0015225">
    <property type="term" value="F:biotin transmembrane transporter activity"/>
    <property type="evidence" value="ECO:0007669"/>
    <property type="project" value="InterPro"/>
</dbReference>
<feature type="transmembrane region" description="Helical" evidence="2">
    <location>
        <begin position="98"/>
        <end position="115"/>
    </location>
</feature>
<keyword evidence="2" id="KW-0472">Membrane</keyword>
<organism evidence="3 4">
    <name type="scientific">Paracoccus thiocyanatus</name>
    <dbReference type="NCBI Taxonomy" id="34006"/>
    <lineage>
        <taxon>Bacteria</taxon>
        <taxon>Pseudomonadati</taxon>
        <taxon>Pseudomonadota</taxon>
        <taxon>Alphaproteobacteria</taxon>
        <taxon>Rhodobacterales</taxon>
        <taxon>Paracoccaceae</taxon>
        <taxon>Paracoccus</taxon>
    </lineage>
</organism>
<dbReference type="AlphaFoldDB" id="A0A3D8PEY2"/>
<comment type="caution">
    <text evidence="3">The sequence shown here is derived from an EMBL/GenBank/DDBJ whole genome shotgun (WGS) entry which is preliminary data.</text>
</comment>
<accession>A0A3D8PEY2</accession>
<reference evidence="3 4" key="1">
    <citation type="submission" date="2018-05" db="EMBL/GenBank/DDBJ databases">
        <title>Whole genome sequencing of Paracoccus thiocyanatus SST.</title>
        <authorList>
            <person name="Ghosh W."/>
            <person name="Rameez M.J."/>
            <person name="Roy C."/>
        </authorList>
    </citation>
    <scope>NUCLEOTIDE SEQUENCE [LARGE SCALE GENOMIC DNA]</scope>
    <source>
        <strain evidence="3 4">SST</strain>
    </source>
</reference>
<dbReference type="PANTHER" id="PTHR34295">
    <property type="entry name" value="BIOTIN TRANSPORTER BIOY"/>
    <property type="match status" value="1"/>
</dbReference>
<name>A0A3D8PEY2_9RHOB</name>
<evidence type="ECO:0000256" key="1">
    <source>
        <dbReference type="ARBA" id="ARBA00010692"/>
    </source>
</evidence>
<dbReference type="EMBL" id="QFCQ01000016">
    <property type="protein sequence ID" value="RDW14027.1"/>
    <property type="molecule type" value="Genomic_DNA"/>
</dbReference>
<sequence>MRFRTTVAAPAAPFHHRLARQAALALAGSALIALSARVQVPMWPVPMTLQTLAVLALALGCGARVAGGAVALYMLEGAAGLPVFASGGGLAYFAGPTAGYLFGCLAAALLAGALADRGWARGRRAAIAVASLGAASLIA</sequence>
<dbReference type="InterPro" id="IPR003784">
    <property type="entry name" value="BioY"/>
</dbReference>
<evidence type="ECO:0000313" key="3">
    <source>
        <dbReference type="EMBL" id="RDW14027.1"/>
    </source>
</evidence>
<feature type="non-terminal residue" evidence="3">
    <location>
        <position position="139"/>
    </location>
</feature>
<proteinExistence type="inferred from homology"/>
<gene>
    <name evidence="3" type="ORF">DIE28_05045</name>
</gene>